<evidence type="ECO:0000313" key="1">
    <source>
        <dbReference type="EMBL" id="PHH40010.1"/>
    </source>
</evidence>
<dbReference type="EMBL" id="PDKZ01000002">
    <property type="protein sequence ID" value="PHH40010.1"/>
    <property type="molecule type" value="Genomic_DNA"/>
</dbReference>
<sequence>MATVSMTSESLTTSVGIKFADEIMSYPVLPPKRRGINSKAQASFGPTDQLTKTTAWHQSALEPGIQLFLTATRNPYTDECAV</sequence>
<name>A0A2C5W755_PSEPU</name>
<reference evidence="2" key="1">
    <citation type="submission" date="2017-10" db="EMBL/GenBank/DDBJ databases">
        <title>FDA dAtabase for Regulatory Grade micrObial Sequences (FDA-ARGOS): Supporting development and validation of Infectious Disease Dx tests.</title>
        <authorList>
            <person name="Goldberg B."/>
            <person name="Campos J."/>
            <person name="Tallon L."/>
            <person name="Sadzewicz L."/>
            <person name="Ott S."/>
            <person name="Zhao X."/>
            <person name="Nagaraj S."/>
            <person name="Vavikolanu K."/>
            <person name="Aluvathingal J."/>
            <person name="Nadendla S."/>
            <person name="Geyer C."/>
            <person name="Sichtig H."/>
        </authorList>
    </citation>
    <scope>NUCLEOTIDE SEQUENCE [LARGE SCALE GENOMIC DNA]</scope>
    <source>
        <strain evidence="2">FDAARGOS_376</strain>
    </source>
</reference>
<dbReference type="Proteomes" id="UP000222460">
    <property type="component" value="Unassembled WGS sequence"/>
</dbReference>
<protein>
    <submittedName>
        <fullName evidence="1">Uncharacterized protein</fullName>
    </submittedName>
</protein>
<proteinExistence type="predicted"/>
<accession>A0A2C5W755</accession>
<gene>
    <name evidence="1" type="ORF">CRX57_07430</name>
</gene>
<evidence type="ECO:0000313" key="2">
    <source>
        <dbReference type="Proteomes" id="UP000222460"/>
    </source>
</evidence>
<organism evidence="1 2">
    <name type="scientific">Pseudomonas putida</name>
    <name type="common">Arthrobacter siderocapsulatus</name>
    <dbReference type="NCBI Taxonomy" id="303"/>
    <lineage>
        <taxon>Bacteria</taxon>
        <taxon>Pseudomonadati</taxon>
        <taxon>Pseudomonadota</taxon>
        <taxon>Gammaproteobacteria</taxon>
        <taxon>Pseudomonadales</taxon>
        <taxon>Pseudomonadaceae</taxon>
        <taxon>Pseudomonas</taxon>
    </lineage>
</organism>
<dbReference type="AlphaFoldDB" id="A0A2C5W755"/>
<comment type="caution">
    <text evidence="1">The sequence shown here is derived from an EMBL/GenBank/DDBJ whole genome shotgun (WGS) entry which is preliminary data.</text>
</comment>